<dbReference type="EMBL" id="JAINUF010000009">
    <property type="protein sequence ID" value="KAJ8350500.1"/>
    <property type="molecule type" value="Genomic_DNA"/>
</dbReference>
<evidence type="ECO:0000313" key="2">
    <source>
        <dbReference type="Proteomes" id="UP001152622"/>
    </source>
</evidence>
<reference evidence="1" key="1">
    <citation type="journal article" date="2023" name="Science">
        <title>Genome structures resolve the early diversification of teleost fishes.</title>
        <authorList>
            <person name="Parey E."/>
            <person name="Louis A."/>
            <person name="Montfort J."/>
            <person name="Bouchez O."/>
            <person name="Roques C."/>
            <person name="Iampietro C."/>
            <person name="Lluch J."/>
            <person name="Castinel A."/>
            <person name="Donnadieu C."/>
            <person name="Desvignes T."/>
            <person name="Floi Bucao C."/>
            <person name="Jouanno E."/>
            <person name="Wen M."/>
            <person name="Mejri S."/>
            <person name="Dirks R."/>
            <person name="Jansen H."/>
            <person name="Henkel C."/>
            <person name="Chen W.J."/>
            <person name="Zahm M."/>
            <person name="Cabau C."/>
            <person name="Klopp C."/>
            <person name="Thompson A.W."/>
            <person name="Robinson-Rechavi M."/>
            <person name="Braasch I."/>
            <person name="Lecointre G."/>
            <person name="Bobe J."/>
            <person name="Postlethwait J.H."/>
            <person name="Berthelot C."/>
            <person name="Roest Crollius H."/>
            <person name="Guiguen Y."/>
        </authorList>
    </citation>
    <scope>NUCLEOTIDE SEQUENCE</scope>
    <source>
        <strain evidence="1">WJC10195</strain>
    </source>
</reference>
<accession>A0A9Q1F457</accession>
<dbReference type="Proteomes" id="UP001152622">
    <property type="component" value="Chromosome 9"/>
</dbReference>
<organism evidence="1 2">
    <name type="scientific">Synaphobranchus kaupii</name>
    <name type="common">Kaup's arrowtooth eel</name>
    <dbReference type="NCBI Taxonomy" id="118154"/>
    <lineage>
        <taxon>Eukaryota</taxon>
        <taxon>Metazoa</taxon>
        <taxon>Chordata</taxon>
        <taxon>Craniata</taxon>
        <taxon>Vertebrata</taxon>
        <taxon>Euteleostomi</taxon>
        <taxon>Actinopterygii</taxon>
        <taxon>Neopterygii</taxon>
        <taxon>Teleostei</taxon>
        <taxon>Anguilliformes</taxon>
        <taxon>Synaphobranchidae</taxon>
        <taxon>Synaphobranchus</taxon>
    </lineage>
</organism>
<gene>
    <name evidence="1" type="ORF">SKAU_G00256300</name>
</gene>
<protein>
    <submittedName>
        <fullName evidence="1">Uncharacterized protein</fullName>
    </submittedName>
</protein>
<proteinExistence type="predicted"/>
<dbReference type="AlphaFoldDB" id="A0A9Q1F457"/>
<name>A0A9Q1F457_SYNKA</name>
<sequence>MDAVSPAQGGMAPFDALISALACNSGDSWQSGARLHRLRKCCRAPAQSSGTAISLRLILMHGLSIKHLPS</sequence>
<evidence type="ECO:0000313" key="1">
    <source>
        <dbReference type="EMBL" id="KAJ8350500.1"/>
    </source>
</evidence>
<keyword evidence="2" id="KW-1185">Reference proteome</keyword>
<comment type="caution">
    <text evidence="1">The sequence shown here is derived from an EMBL/GenBank/DDBJ whole genome shotgun (WGS) entry which is preliminary data.</text>
</comment>